<dbReference type="GeneID" id="104727037"/>
<dbReference type="Proteomes" id="UP000694864">
    <property type="component" value="Chromosome 2"/>
</dbReference>
<feature type="transmembrane region" description="Helical" evidence="7">
    <location>
        <begin position="275"/>
        <end position="299"/>
    </location>
</feature>
<evidence type="ECO:0000256" key="1">
    <source>
        <dbReference type="ARBA" id="ARBA00004141"/>
    </source>
</evidence>
<proteinExistence type="inferred from homology"/>
<name>A0ABM0UPY3_CAMSA</name>
<evidence type="ECO:0000256" key="5">
    <source>
        <dbReference type="ARBA" id="ARBA00022989"/>
    </source>
</evidence>
<evidence type="ECO:0000256" key="6">
    <source>
        <dbReference type="ARBA" id="ARBA00023136"/>
    </source>
</evidence>
<feature type="transmembrane region" description="Helical" evidence="7">
    <location>
        <begin position="51"/>
        <end position="69"/>
    </location>
</feature>
<feature type="transmembrane region" description="Helical" evidence="7">
    <location>
        <begin position="192"/>
        <end position="217"/>
    </location>
</feature>
<keyword evidence="5 7" id="KW-1133">Transmembrane helix</keyword>
<evidence type="ECO:0000256" key="3">
    <source>
        <dbReference type="ARBA" id="ARBA00022448"/>
    </source>
</evidence>
<keyword evidence="4 7" id="KW-0812">Transmembrane</keyword>
<comment type="subcellular location">
    <subcellularLocation>
        <location evidence="1">Membrane</location>
        <topology evidence="1">Multi-pass membrane protein</topology>
    </subcellularLocation>
</comment>
<dbReference type="InterPro" id="IPR002528">
    <property type="entry name" value="MATE_fam"/>
</dbReference>
<keyword evidence="3" id="KW-0813">Transport</keyword>
<evidence type="ECO:0000313" key="8">
    <source>
        <dbReference type="Proteomes" id="UP000694864"/>
    </source>
</evidence>
<reference evidence="8" key="1">
    <citation type="journal article" date="2014" name="Nat. Commun.">
        <title>The emerging biofuel crop Camelina sativa retains a highly undifferentiated hexaploid genome structure.</title>
        <authorList>
            <person name="Kagale S."/>
            <person name="Koh C."/>
            <person name="Nixon J."/>
            <person name="Bollina V."/>
            <person name="Clarke W.E."/>
            <person name="Tuteja R."/>
            <person name="Spillane C."/>
            <person name="Robinson S.J."/>
            <person name="Links M.G."/>
            <person name="Clarke C."/>
            <person name="Higgins E.E."/>
            <person name="Huebert T."/>
            <person name="Sharpe A.G."/>
            <person name="Parkin I.A."/>
        </authorList>
    </citation>
    <scope>NUCLEOTIDE SEQUENCE [LARGE SCALE GENOMIC DNA]</scope>
    <source>
        <strain evidence="8">cv. DH55</strain>
    </source>
</reference>
<dbReference type="RefSeq" id="XP_010444336.1">
    <property type="nucleotide sequence ID" value="XM_010446034.1"/>
</dbReference>
<feature type="transmembrane region" description="Helical" evidence="7">
    <location>
        <begin position="451"/>
        <end position="472"/>
    </location>
</feature>
<dbReference type="Pfam" id="PF01554">
    <property type="entry name" value="MatE"/>
    <property type="match status" value="2"/>
</dbReference>
<evidence type="ECO:0000256" key="7">
    <source>
        <dbReference type="RuleBase" id="RU004914"/>
    </source>
</evidence>
<comment type="similarity">
    <text evidence="2 7">Belongs to the multi antimicrobial extrusion (MATE) (TC 2.A.66.1) family.</text>
</comment>
<evidence type="ECO:0000313" key="9">
    <source>
        <dbReference type="RefSeq" id="XP_010444336.1"/>
    </source>
</evidence>
<gene>
    <name evidence="9" type="primary">LOC104727037</name>
</gene>
<evidence type="ECO:0000256" key="2">
    <source>
        <dbReference type="ARBA" id="ARBA00010199"/>
    </source>
</evidence>
<reference evidence="9" key="2">
    <citation type="submission" date="2025-08" db="UniProtKB">
        <authorList>
            <consortium name="RefSeq"/>
        </authorList>
    </citation>
    <scope>IDENTIFICATION</scope>
    <source>
        <tissue evidence="9">Leaf</tissue>
    </source>
</reference>
<feature type="transmembrane region" description="Helical" evidence="7">
    <location>
        <begin position="163"/>
        <end position="180"/>
    </location>
</feature>
<dbReference type="CDD" id="cd13132">
    <property type="entry name" value="MATE_eukaryotic"/>
    <property type="match status" value="1"/>
</dbReference>
<keyword evidence="6 7" id="KW-0472">Membrane</keyword>
<dbReference type="NCBIfam" id="TIGR00797">
    <property type="entry name" value="matE"/>
    <property type="match status" value="1"/>
</dbReference>
<evidence type="ECO:0000256" key="4">
    <source>
        <dbReference type="ARBA" id="ARBA00022692"/>
    </source>
</evidence>
<feature type="transmembrane region" description="Helical" evidence="7">
    <location>
        <begin position="350"/>
        <end position="371"/>
    </location>
</feature>
<feature type="transmembrane region" description="Helical" evidence="7">
    <location>
        <begin position="126"/>
        <end position="143"/>
    </location>
</feature>
<protein>
    <recommendedName>
        <fullName evidence="7">Protein DETOXIFICATION</fullName>
    </recommendedName>
    <alternativeName>
        <fullName evidence="7">Multidrug and toxic compound extrusion protein</fullName>
    </alternativeName>
</protein>
<keyword evidence="8" id="KW-1185">Reference proteome</keyword>
<feature type="transmembrane region" description="Helical" evidence="7">
    <location>
        <begin position="423"/>
        <end position="445"/>
    </location>
</feature>
<organism evidence="8 9">
    <name type="scientific">Camelina sativa</name>
    <name type="common">False flax</name>
    <name type="synonym">Myagrum sativum</name>
    <dbReference type="NCBI Taxonomy" id="90675"/>
    <lineage>
        <taxon>Eukaryota</taxon>
        <taxon>Viridiplantae</taxon>
        <taxon>Streptophyta</taxon>
        <taxon>Embryophyta</taxon>
        <taxon>Tracheophyta</taxon>
        <taxon>Spermatophyta</taxon>
        <taxon>Magnoliopsida</taxon>
        <taxon>eudicotyledons</taxon>
        <taxon>Gunneridae</taxon>
        <taxon>Pentapetalae</taxon>
        <taxon>rosids</taxon>
        <taxon>malvids</taxon>
        <taxon>Brassicales</taxon>
        <taxon>Brassicaceae</taxon>
        <taxon>Camelineae</taxon>
        <taxon>Camelina</taxon>
    </lineage>
</organism>
<feature type="transmembrane region" description="Helical" evidence="7">
    <location>
        <begin position="81"/>
        <end position="105"/>
    </location>
</feature>
<feature type="transmembrane region" description="Helical" evidence="7">
    <location>
        <begin position="25"/>
        <end position="44"/>
    </location>
</feature>
<dbReference type="InterPro" id="IPR045069">
    <property type="entry name" value="MATE_euk"/>
</dbReference>
<dbReference type="PANTHER" id="PTHR11206">
    <property type="entry name" value="MULTIDRUG RESISTANCE PROTEIN"/>
    <property type="match status" value="1"/>
</dbReference>
<sequence>MSESNLAGSEITTPLLPRVNHERLLFLRNYVSLFPVFINEAILIGKISYPLVLINIASYIRSFISMSILGGLGDDTLASGAFAIAFVNITGYSLFSGLTMGIEPICSQAFGARRYNYVHATIKRGIILLLLISFPIMLVWIYMEKIPGMLLQNQDLVSEAHIFLLWSIPDLFIQSFLHPLKVYLKTKSETLPLLYCTLTANLLYWPIMSFFVTYLGYGIKGFAMSEVVSNLNLLAFIFLYNCFSEENPSDDEAEQIYEETYEDNVREWKKLLCLALPYCISVCLEWWFYEIITFLCGVLSDPKASIASMGIIIKITSLVYSFHHSLSLGVSTRVGNELGSNQPQRVKRVVVVGLSLSIAMGFMALTFVVSFREKWTRLFTNNDNIIQLTMKALLIVGFCELGNSLQTTGCGVLRGSARPMTVVIINGVSFYAVGIPVGVIMAFWFEFGFEGFWKGMLAAQITCMVGMMMVIYRTDWELEAERARELTMAVASGNHNNEDEVEAQLVDQVVVN</sequence>
<accession>A0ABM0UPY3</accession>